<sequence>MSRVRAEQAEVAAEQARLDSANAHQISTKNLSTVDPNQIRYSISISNLSDTDEKRNPDSQNHVQFAKKDSSSNNPIKQILNNSFRHPSIWSRNNETTIKRLDSSRSQTSYKTFDQNEKTFNSKQDARDACDKPTSSNLTSYNISPNIQTFNKTNLSNPVTSSNKTRDPPPMSDLDFPSSKFSRSDDTSTNVSSFVPQMNVFERNRLKRNKDPIDIFIGGVPKTNTPTPTSSLSKNSPFSSLSPSFANKTFNPPRTNVPKTSSSEQTLVVAQLSNNQAWLRRYTSWSWLFLVTVNLIIAYFILQFLPNYIS</sequence>
<dbReference type="KEGG" id="hro:HELRODRAFT_190716"/>
<name>T1FS82_HELRO</name>
<dbReference type="HOGENOM" id="CLU_897972_0_0_1"/>
<dbReference type="InParanoid" id="T1FS82"/>
<feature type="region of interest" description="Disordered" evidence="1">
    <location>
        <begin position="100"/>
        <end position="190"/>
    </location>
</feature>
<evidence type="ECO:0000313" key="4">
    <source>
        <dbReference type="EnsemblMetazoa" id="HelroP190716"/>
    </source>
</evidence>
<dbReference type="RefSeq" id="XP_009013109.1">
    <property type="nucleotide sequence ID" value="XM_009014861.1"/>
</dbReference>
<dbReference type="EMBL" id="AMQM01003160">
    <property type="status" value="NOT_ANNOTATED_CDS"/>
    <property type="molecule type" value="Genomic_DNA"/>
</dbReference>
<feature type="region of interest" description="Disordered" evidence="1">
    <location>
        <begin position="217"/>
        <end position="240"/>
    </location>
</feature>
<reference evidence="5" key="1">
    <citation type="submission" date="2012-12" db="EMBL/GenBank/DDBJ databases">
        <authorList>
            <person name="Hellsten U."/>
            <person name="Grimwood J."/>
            <person name="Chapman J.A."/>
            <person name="Shapiro H."/>
            <person name="Aerts A."/>
            <person name="Otillar R.P."/>
            <person name="Terry A.Y."/>
            <person name="Boore J.L."/>
            <person name="Simakov O."/>
            <person name="Marletaz F."/>
            <person name="Cho S.-J."/>
            <person name="Edsinger-Gonzales E."/>
            <person name="Havlak P."/>
            <person name="Kuo D.-H."/>
            <person name="Larsson T."/>
            <person name="Lv J."/>
            <person name="Arendt D."/>
            <person name="Savage R."/>
            <person name="Osoegawa K."/>
            <person name="de Jong P."/>
            <person name="Lindberg D.R."/>
            <person name="Seaver E.C."/>
            <person name="Weisblat D.A."/>
            <person name="Putnam N.H."/>
            <person name="Grigoriev I.V."/>
            <person name="Rokhsar D.S."/>
        </authorList>
    </citation>
    <scope>NUCLEOTIDE SEQUENCE</scope>
</reference>
<dbReference type="AlphaFoldDB" id="T1FS82"/>
<dbReference type="GeneID" id="20211679"/>
<protein>
    <submittedName>
        <fullName evidence="3 4">Uncharacterized protein</fullName>
    </submittedName>
</protein>
<keyword evidence="2" id="KW-0472">Membrane</keyword>
<keyword evidence="2" id="KW-0812">Transmembrane</keyword>
<keyword evidence="5" id="KW-1185">Reference proteome</keyword>
<feature type="transmembrane region" description="Helical" evidence="2">
    <location>
        <begin position="285"/>
        <end position="305"/>
    </location>
</feature>
<evidence type="ECO:0000256" key="1">
    <source>
        <dbReference type="SAM" id="MobiDB-lite"/>
    </source>
</evidence>
<dbReference type="Proteomes" id="UP000015101">
    <property type="component" value="Unassembled WGS sequence"/>
</dbReference>
<feature type="compositionally biased region" description="Polar residues" evidence="1">
    <location>
        <begin position="22"/>
        <end position="49"/>
    </location>
</feature>
<feature type="region of interest" description="Disordered" evidence="1">
    <location>
        <begin position="15"/>
        <end position="80"/>
    </location>
</feature>
<feature type="compositionally biased region" description="Low complexity" evidence="1">
    <location>
        <begin position="230"/>
        <end position="240"/>
    </location>
</feature>
<evidence type="ECO:0000313" key="5">
    <source>
        <dbReference type="Proteomes" id="UP000015101"/>
    </source>
</evidence>
<proteinExistence type="predicted"/>
<feature type="compositionally biased region" description="Polar residues" evidence="1">
    <location>
        <begin position="71"/>
        <end position="80"/>
    </location>
</feature>
<feature type="compositionally biased region" description="Polar residues" evidence="1">
    <location>
        <begin position="104"/>
        <end position="123"/>
    </location>
</feature>
<gene>
    <name evidence="4" type="primary">20211679</name>
    <name evidence="3" type="ORF">HELRODRAFT_190716</name>
</gene>
<dbReference type="CTD" id="20211679"/>
<organism evidence="4 5">
    <name type="scientific">Helobdella robusta</name>
    <name type="common">Californian leech</name>
    <dbReference type="NCBI Taxonomy" id="6412"/>
    <lineage>
        <taxon>Eukaryota</taxon>
        <taxon>Metazoa</taxon>
        <taxon>Spiralia</taxon>
        <taxon>Lophotrochozoa</taxon>
        <taxon>Annelida</taxon>
        <taxon>Clitellata</taxon>
        <taxon>Hirudinea</taxon>
        <taxon>Rhynchobdellida</taxon>
        <taxon>Glossiphoniidae</taxon>
        <taxon>Helobdella</taxon>
    </lineage>
</organism>
<keyword evidence="2" id="KW-1133">Transmembrane helix</keyword>
<evidence type="ECO:0000256" key="2">
    <source>
        <dbReference type="SAM" id="Phobius"/>
    </source>
</evidence>
<feature type="compositionally biased region" description="Polar residues" evidence="1">
    <location>
        <begin position="133"/>
        <end position="163"/>
    </location>
</feature>
<dbReference type="EnsemblMetazoa" id="HelroT190716">
    <property type="protein sequence ID" value="HelroP190716"/>
    <property type="gene ID" value="HelroG190716"/>
</dbReference>
<accession>T1FS82</accession>
<reference evidence="3 5" key="2">
    <citation type="journal article" date="2013" name="Nature">
        <title>Insights into bilaterian evolution from three spiralian genomes.</title>
        <authorList>
            <person name="Simakov O."/>
            <person name="Marletaz F."/>
            <person name="Cho S.J."/>
            <person name="Edsinger-Gonzales E."/>
            <person name="Havlak P."/>
            <person name="Hellsten U."/>
            <person name="Kuo D.H."/>
            <person name="Larsson T."/>
            <person name="Lv J."/>
            <person name="Arendt D."/>
            <person name="Savage R."/>
            <person name="Osoegawa K."/>
            <person name="de Jong P."/>
            <person name="Grimwood J."/>
            <person name="Chapman J.A."/>
            <person name="Shapiro H."/>
            <person name="Aerts A."/>
            <person name="Otillar R.P."/>
            <person name="Terry A.Y."/>
            <person name="Boore J.L."/>
            <person name="Grigoriev I.V."/>
            <person name="Lindberg D.R."/>
            <person name="Seaver E.C."/>
            <person name="Weisblat D.A."/>
            <person name="Putnam N.H."/>
            <person name="Rokhsar D.S."/>
        </authorList>
    </citation>
    <scope>NUCLEOTIDE SEQUENCE</scope>
</reference>
<evidence type="ECO:0000313" key="3">
    <source>
        <dbReference type="EMBL" id="ESO09087.1"/>
    </source>
</evidence>
<dbReference type="EMBL" id="KB096023">
    <property type="protein sequence ID" value="ESO09087.1"/>
    <property type="molecule type" value="Genomic_DNA"/>
</dbReference>
<reference evidence="4" key="3">
    <citation type="submission" date="2015-06" db="UniProtKB">
        <authorList>
            <consortium name="EnsemblMetazoa"/>
        </authorList>
    </citation>
    <scope>IDENTIFICATION</scope>
</reference>